<keyword evidence="3" id="KW-1185">Reference proteome</keyword>
<dbReference type="InParanoid" id="A0A7M7P3L2"/>
<reference evidence="2" key="2">
    <citation type="submission" date="2021-01" db="UniProtKB">
        <authorList>
            <consortium name="EnsemblMetazoa"/>
        </authorList>
    </citation>
    <scope>IDENTIFICATION</scope>
</reference>
<dbReference type="InterPro" id="IPR016187">
    <property type="entry name" value="CTDL_fold"/>
</dbReference>
<sequence>MTTPSAGSCAQSWFYFEGSCYGYFRNPVNFKSALKVCRTVKNGTADLVSIHSEAENAFVYNLWLAEELYLGQLLWIGYYQHADSDPFTWIDGTPDNYTSWEPTQPDNNGGNEDCVAFWRQSAADDVDKHWNDVFCGSVTAPFVCKKAP</sequence>
<accession>A0A7M7P3L2</accession>
<dbReference type="OrthoDB" id="418245at2759"/>
<protein>
    <recommendedName>
        <fullName evidence="1">C-type lectin domain-containing protein</fullName>
    </recommendedName>
</protein>
<evidence type="ECO:0000313" key="2">
    <source>
        <dbReference type="EnsemblMetazoa" id="XP_030844665"/>
    </source>
</evidence>
<dbReference type="Proteomes" id="UP000007110">
    <property type="component" value="Unassembled WGS sequence"/>
</dbReference>
<dbReference type="Pfam" id="PF00059">
    <property type="entry name" value="Lectin_C"/>
    <property type="match status" value="1"/>
</dbReference>
<dbReference type="OMA" id="TNENCAI"/>
<reference evidence="3" key="1">
    <citation type="submission" date="2015-02" db="EMBL/GenBank/DDBJ databases">
        <title>Genome sequencing for Strongylocentrotus purpuratus.</title>
        <authorList>
            <person name="Murali S."/>
            <person name="Liu Y."/>
            <person name="Vee V."/>
            <person name="English A."/>
            <person name="Wang M."/>
            <person name="Skinner E."/>
            <person name="Han Y."/>
            <person name="Muzny D.M."/>
            <person name="Worley K.C."/>
            <person name="Gibbs R.A."/>
        </authorList>
    </citation>
    <scope>NUCLEOTIDE SEQUENCE</scope>
</reference>
<dbReference type="EnsemblMetazoa" id="XM_030988805">
    <property type="protein sequence ID" value="XP_030844665"/>
    <property type="gene ID" value="LOC105442234"/>
</dbReference>
<dbReference type="Gene3D" id="3.10.100.10">
    <property type="entry name" value="Mannose-Binding Protein A, subunit A"/>
    <property type="match status" value="1"/>
</dbReference>
<dbReference type="SMART" id="SM00034">
    <property type="entry name" value="CLECT"/>
    <property type="match status" value="1"/>
</dbReference>
<dbReference type="SUPFAM" id="SSF56436">
    <property type="entry name" value="C-type lectin-like"/>
    <property type="match status" value="1"/>
</dbReference>
<dbReference type="InterPro" id="IPR016186">
    <property type="entry name" value="C-type_lectin-like/link_sf"/>
</dbReference>
<evidence type="ECO:0000259" key="1">
    <source>
        <dbReference type="PROSITE" id="PS50041"/>
    </source>
</evidence>
<feature type="domain" description="C-type lectin" evidence="1">
    <location>
        <begin position="16"/>
        <end position="135"/>
    </location>
</feature>
<evidence type="ECO:0000313" key="3">
    <source>
        <dbReference type="Proteomes" id="UP000007110"/>
    </source>
</evidence>
<dbReference type="PANTHER" id="PTHR22803">
    <property type="entry name" value="MANNOSE, PHOSPHOLIPASE, LECTIN RECEPTOR RELATED"/>
    <property type="match status" value="1"/>
</dbReference>
<dbReference type="PROSITE" id="PS50041">
    <property type="entry name" value="C_TYPE_LECTIN_2"/>
    <property type="match status" value="1"/>
</dbReference>
<dbReference type="InterPro" id="IPR050111">
    <property type="entry name" value="C-type_lectin/snaclec_domain"/>
</dbReference>
<proteinExistence type="predicted"/>
<dbReference type="AlphaFoldDB" id="A0A7M7P3L2"/>
<dbReference type="GeneID" id="105442234"/>
<name>A0A7M7P3L2_STRPU</name>
<dbReference type="RefSeq" id="XP_030844665.1">
    <property type="nucleotide sequence ID" value="XM_030988805.1"/>
</dbReference>
<organism evidence="2 3">
    <name type="scientific">Strongylocentrotus purpuratus</name>
    <name type="common">Purple sea urchin</name>
    <dbReference type="NCBI Taxonomy" id="7668"/>
    <lineage>
        <taxon>Eukaryota</taxon>
        <taxon>Metazoa</taxon>
        <taxon>Echinodermata</taxon>
        <taxon>Eleutherozoa</taxon>
        <taxon>Echinozoa</taxon>
        <taxon>Echinoidea</taxon>
        <taxon>Euechinoidea</taxon>
        <taxon>Echinacea</taxon>
        <taxon>Camarodonta</taxon>
        <taxon>Echinidea</taxon>
        <taxon>Strongylocentrotidae</taxon>
        <taxon>Strongylocentrotus</taxon>
    </lineage>
</organism>
<dbReference type="KEGG" id="spu:105442234"/>
<dbReference type="InterPro" id="IPR001304">
    <property type="entry name" value="C-type_lectin-like"/>
</dbReference>